<feature type="compositionally biased region" description="Polar residues" evidence="1">
    <location>
        <begin position="476"/>
        <end position="485"/>
    </location>
</feature>
<organism evidence="2 3">
    <name type="scientific">Serendipita indica (strain DSM 11827)</name>
    <name type="common">Root endophyte fungus</name>
    <name type="synonym">Piriformospora indica</name>
    <dbReference type="NCBI Taxonomy" id="1109443"/>
    <lineage>
        <taxon>Eukaryota</taxon>
        <taxon>Fungi</taxon>
        <taxon>Dikarya</taxon>
        <taxon>Basidiomycota</taxon>
        <taxon>Agaricomycotina</taxon>
        <taxon>Agaricomycetes</taxon>
        <taxon>Sebacinales</taxon>
        <taxon>Serendipitaceae</taxon>
        <taxon>Serendipita</taxon>
    </lineage>
</organism>
<feature type="compositionally biased region" description="Polar residues" evidence="1">
    <location>
        <begin position="697"/>
        <end position="707"/>
    </location>
</feature>
<evidence type="ECO:0000256" key="1">
    <source>
        <dbReference type="SAM" id="MobiDB-lite"/>
    </source>
</evidence>
<evidence type="ECO:0000313" key="2">
    <source>
        <dbReference type="EMBL" id="CCA69307.1"/>
    </source>
</evidence>
<proteinExistence type="predicted"/>
<name>G4TDB4_SERID</name>
<feature type="region of interest" description="Disordered" evidence="1">
    <location>
        <begin position="449"/>
        <end position="508"/>
    </location>
</feature>
<feature type="compositionally biased region" description="Low complexity" evidence="1">
    <location>
        <begin position="486"/>
        <end position="497"/>
    </location>
</feature>
<sequence>MLPYGRGVFVNSISRLFKELVCSWRPSGRKYIAGRLYLLMNALSGLSDSPPSGNKRTLNGLGASIIDWENGKSTRACQFTCQLLRVCAIVTPFPPPTLRHKKPCSNGQDSVIPAETSNDCTSQLSHATCSKTQEDTVDEQEAEYGPNDARYVSEYFDTRPPTILARLARTCKRIYEEVRYIDGNAWLYAQVFERSMDFDAPRRRLGVLWAGPHGIAWEGRKRWAAIRRVRNAIRIWLRDGYRSTTWQAYYSESDLLADLWTFYFMLLENDGKNAVLITLGVRFTSFLEMMCAVFFGRAMIRRPGWPKETPERALLVWLLWAVDPSPDEFLDPELFHKTKSAMRAFVFASFRYSLGIFPPTYLHHPVALDPSKWSHQIPPTALLPYPLNPYTSSRYASWTPPLDAPVYQYSNDPLYAITIYARTIYIYQPSLAVGALLWYFGGAEDGTEHDPSLATRNRMMDSPTEEEDAVAEVHFASNTRNNQTQSSTSRTDSVGSSPRAGGVDEIDPSALTSKTLSLTQSTTTNNTSTTFSSFASLARFIPALRDHHGWTTPLLFAIPPEVQLDASAFLPQQRPPQPRLNKVFRNALWKRGFNVASRQLEQEWTRRLEGQMRFQGPGPGSGVGVPNGFIPGSLEGTWEGGFLFVEFEEYAQFLTGEREADTNFYNCTSDKLYGRNRQVWKLKEYELQTYPEPASHLSPSTSSNAPRSMSPGGRHNSPSFAAKFAASHPDTASHVAFLESNPPLSVGKWKDGWLPPAETLEWRFPDDGGDELEIIETVPLYGPTSLPQESTTYDAAIPSNSGVANGALSSRSQSLDADGEWASEQAGLAGKVRGRVNQRTRPPNLLPTLSDASTATNGTIPTITPGSYVIEREASDMTTDVSVTPMGRNINLQPEGPLGNTSTLPLVVAARAPPSGADVDIARSSSSPPAHGATSSTPTSPLPLSPPSTATSPTSSPRSPDMRSSSGAGVKSRPFSWGWRSKSKKKDKRQSGGLLGFASSTSHRDKDTPSSGEEGDISFPVPPKVNGQEKPLPPVYGRDELPLQTNGELSVPMPIPVEEKTPRQQLRRDTLETAPDSILDNVRVSESVQEDAPLTLDDGNALPQQEVRSVQNVSKYVRWDPNVAWAKYAIWGPNPPVAIGSSSTSATGSMSHSSASTNIRGYQPQYAQSASVTGAGTDGMVNSVSTAASLPSIGTSVKAQRQVRDILIFGEVRALIHP</sequence>
<feature type="region of interest" description="Disordered" evidence="1">
    <location>
        <begin position="691"/>
        <end position="721"/>
    </location>
</feature>
<dbReference type="Proteomes" id="UP000007148">
    <property type="component" value="Unassembled WGS sequence"/>
</dbReference>
<dbReference type="OrthoDB" id="3263050at2759"/>
<reference evidence="2 3" key="1">
    <citation type="journal article" date="2011" name="PLoS Pathog.">
        <title>Endophytic Life Strategies Decoded by Genome and Transcriptome Analyses of the Mutualistic Root Symbiont Piriformospora indica.</title>
        <authorList>
            <person name="Zuccaro A."/>
            <person name="Lahrmann U."/>
            <person name="Guldener U."/>
            <person name="Langen G."/>
            <person name="Pfiffi S."/>
            <person name="Biedenkopf D."/>
            <person name="Wong P."/>
            <person name="Samans B."/>
            <person name="Grimm C."/>
            <person name="Basiewicz M."/>
            <person name="Murat C."/>
            <person name="Martin F."/>
            <person name="Kogel K.H."/>
        </authorList>
    </citation>
    <scope>NUCLEOTIDE SEQUENCE [LARGE SCALE GENOMIC DNA]</scope>
    <source>
        <strain evidence="2 3">DSM 11827</strain>
    </source>
</reference>
<feature type="region of interest" description="Disordered" evidence="1">
    <location>
        <begin position="838"/>
        <end position="860"/>
    </location>
</feature>
<dbReference type="EMBL" id="CAFZ01000052">
    <property type="protein sequence ID" value="CCA69307.1"/>
    <property type="molecule type" value="Genomic_DNA"/>
</dbReference>
<dbReference type="AlphaFoldDB" id="G4TDB4"/>
<accession>G4TDB4</accession>
<feature type="region of interest" description="Disordered" evidence="1">
    <location>
        <begin position="915"/>
        <end position="1038"/>
    </location>
</feature>
<dbReference type="InParanoid" id="G4TDB4"/>
<protein>
    <submittedName>
        <fullName evidence="2">Uncharacterized protein</fullName>
    </submittedName>
</protein>
<feature type="compositionally biased region" description="Polar residues" evidence="1">
    <location>
        <begin position="850"/>
        <end position="860"/>
    </location>
</feature>
<keyword evidence="3" id="KW-1185">Reference proteome</keyword>
<gene>
    <name evidence="2" type="ORF">PIIN_03206</name>
</gene>
<evidence type="ECO:0000313" key="3">
    <source>
        <dbReference type="Proteomes" id="UP000007148"/>
    </source>
</evidence>
<dbReference type="HOGENOM" id="CLU_268965_0_0_1"/>
<feature type="compositionally biased region" description="Low complexity" evidence="1">
    <location>
        <begin position="947"/>
        <end position="966"/>
    </location>
</feature>